<organism evidence="1 2">
    <name type="scientific">Metabacillus arenae</name>
    <dbReference type="NCBI Taxonomy" id="2771434"/>
    <lineage>
        <taxon>Bacteria</taxon>
        <taxon>Bacillati</taxon>
        <taxon>Bacillota</taxon>
        <taxon>Bacilli</taxon>
        <taxon>Bacillales</taxon>
        <taxon>Bacillaceae</taxon>
        <taxon>Metabacillus</taxon>
    </lineage>
</organism>
<sequence>MGIRPVCPPVTLSNELPECEVRRQQYEEDKPHTFLSLNLEVYFFNDQATLAEAKELCASLGYRFPTVEELLTIDFSTPGGKLLCPMLVWATTVVEGRTVNTFAFVAPMAPFTNIVIPVAIPSKLCRAYGVCISNLE</sequence>
<evidence type="ECO:0000313" key="2">
    <source>
        <dbReference type="Proteomes" id="UP000626844"/>
    </source>
</evidence>
<name>A0A926NIF8_9BACI</name>
<dbReference type="RefSeq" id="WP_191158940.1">
    <property type="nucleotide sequence ID" value="NZ_JACXAI010000017.1"/>
</dbReference>
<comment type="caution">
    <text evidence="1">The sequence shown here is derived from an EMBL/GenBank/DDBJ whole genome shotgun (WGS) entry which is preliminary data.</text>
</comment>
<protein>
    <submittedName>
        <fullName evidence="1">Uncharacterized protein</fullName>
    </submittedName>
</protein>
<keyword evidence="2" id="KW-1185">Reference proteome</keyword>
<dbReference type="AlphaFoldDB" id="A0A926NIF8"/>
<dbReference type="Proteomes" id="UP000626844">
    <property type="component" value="Unassembled WGS sequence"/>
</dbReference>
<dbReference type="EMBL" id="JACXAI010000017">
    <property type="protein sequence ID" value="MBD1381345.1"/>
    <property type="molecule type" value="Genomic_DNA"/>
</dbReference>
<reference evidence="1" key="1">
    <citation type="submission" date="2020-09" db="EMBL/GenBank/DDBJ databases">
        <title>A novel bacterium of genus Bacillus, isolated from South China Sea.</title>
        <authorList>
            <person name="Huang H."/>
            <person name="Mo K."/>
            <person name="Hu Y."/>
        </authorList>
    </citation>
    <scope>NUCLEOTIDE SEQUENCE</scope>
    <source>
        <strain evidence="1">IB182487</strain>
    </source>
</reference>
<accession>A0A926NIF8</accession>
<gene>
    <name evidence="1" type="ORF">IC621_13980</name>
</gene>
<evidence type="ECO:0000313" key="1">
    <source>
        <dbReference type="EMBL" id="MBD1381345.1"/>
    </source>
</evidence>
<proteinExistence type="predicted"/>